<protein>
    <submittedName>
        <fullName evidence="2">Uncharacterized protein</fullName>
    </submittedName>
</protein>
<dbReference type="EMBL" id="JAANBB010000516">
    <property type="protein sequence ID" value="KAF7540772.1"/>
    <property type="molecule type" value="Genomic_DNA"/>
</dbReference>
<keyword evidence="3" id="KW-1185">Reference proteome</keyword>
<proteinExistence type="predicted"/>
<sequence>MMANRTANSVRSSFSHATAPITPSSPPPATWLPGTNVTATVDDTARYSASHMDSSLSVADLPVPVTDKEALNDMPLNLYHLSSLHGLLRGVLHGVLHGGLLHGSLCTANLERQLRAGTVTWQTIGNPSRQWPYPLGLEGMDAEAKFPLAGRGGGA</sequence>
<feature type="region of interest" description="Disordered" evidence="1">
    <location>
        <begin position="1"/>
        <end position="34"/>
    </location>
</feature>
<name>A0A9P5L5S2_9HYPO</name>
<reference evidence="2" key="1">
    <citation type="submission" date="2020-03" db="EMBL/GenBank/DDBJ databases">
        <title>Draft Genome Sequence of Cylindrodendrum hubeiense.</title>
        <authorList>
            <person name="Buettner E."/>
            <person name="Kellner H."/>
        </authorList>
    </citation>
    <scope>NUCLEOTIDE SEQUENCE</scope>
    <source>
        <strain evidence="2">IHI 201604</strain>
    </source>
</reference>
<evidence type="ECO:0000313" key="3">
    <source>
        <dbReference type="Proteomes" id="UP000722485"/>
    </source>
</evidence>
<feature type="compositionally biased region" description="Polar residues" evidence="1">
    <location>
        <begin position="1"/>
        <end position="14"/>
    </location>
</feature>
<evidence type="ECO:0000313" key="2">
    <source>
        <dbReference type="EMBL" id="KAF7540772.1"/>
    </source>
</evidence>
<evidence type="ECO:0000256" key="1">
    <source>
        <dbReference type="SAM" id="MobiDB-lite"/>
    </source>
</evidence>
<dbReference type="Proteomes" id="UP000722485">
    <property type="component" value="Unassembled WGS sequence"/>
</dbReference>
<dbReference type="AlphaFoldDB" id="A0A9P5L5S2"/>
<organism evidence="2 3">
    <name type="scientific">Cylindrodendrum hubeiense</name>
    <dbReference type="NCBI Taxonomy" id="595255"/>
    <lineage>
        <taxon>Eukaryota</taxon>
        <taxon>Fungi</taxon>
        <taxon>Dikarya</taxon>
        <taxon>Ascomycota</taxon>
        <taxon>Pezizomycotina</taxon>
        <taxon>Sordariomycetes</taxon>
        <taxon>Hypocreomycetidae</taxon>
        <taxon>Hypocreales</taxon>
        <taxon>Nectriaceae</taxon>
        <taxon>Cylindrodendrum</taxon>
    </lineage>
</organism>
<accession>A0A9P5L5S2</accession>
<gene>
    <name evidence="2" type="ORF">G7Z17_g12126</name>
</gene>
<comment type="caution">
    <text evidence="2">The sequence shown here is derived from an EMBL/GenBank/DDBJ whole genome shotgun (WGS) entry which is preliminary data.</text>
</comment>